<organism evidence="1 2">
    <name type="scientific">Streptomyces xanthii</name>
    <dbReference type="NCBI Taxonomy" id="2768069"/>
    <lineage>
        <taxon>Bacteria</taxon>
        <taxon>Bacillati</taxon>
        <taxon>Actinomycetota</taxon>
        <taxon>Actinomycetes</taxon>
        <taxon>Kitasatosporales</taxon>
        <taxon>Streptomycetaceae</taxon>
        <taxon>Streptomyces</taxon>
    </lineage>
</organism>
<protein>
    <submittedName>
        <fullName evidence="1">Uncharacterized protein</fullName>
    </submittedName>
</protein>
<dbReference type="Pfam" id="PF19457">
    <property type="entry name" value="DUF5994"/>
    <property type="match status" value="1"/>
</dbReference>
<gene>
    <name evidence="1" type="ORF">IAG42_19070</name>
</gene>
<sequence length="164" mass="17815">MTATTPSRPARLTLTRRRPLPGLLDGAWWPFSRDLATELPALVDAMEERCGPVTRITVGPARWHRGPREIIAMGHTVHLAWFTGQDPDLIVLRSYGLGRCDLLVVPPETAAASADLMMASVPGTEITDRHGTRGTAAQEGLKPSAPLSPVVGARVLPLPRSMWR</sequence>
<dbReference type="KEGG" id="sxn:IAG42_19070"/>
<dbReference type="InterPro" id="IPR046036">
    <property type="entry name" value="DUF5994"/>
</dbReference>
<evidence type="ECO:0000313" key="2">
    <source>
        <dbReference type="Proteomes" id="UP000516428"/>
    </source>
</evidence>
<proteinExistence type="predicted"/>
<keyword evidence="2" id="KW-1185">Reference proteome</keyword>
<dbReference type="AlphaFoldDB" id="A0A7H1B9T2"/>
<dbReference type="Proteomes" id="UP000516428">
    <property type="component" value="Chromosome"/>
</dbReference>
<dbReference type="EMBL" id="CP061281">
    <property type="protein sequence ID" value="QNS05487.1"/>
    <property type="molecule type" value="Genomic_DNA"/>
</dbReference>
<accession>A0A7H1B9T2</accession>
<evidence type="ECO:0000313" key="1">
    <source>
        <dbReference type="EMBL" id="QNS05487.1"/>
    </source>
</evidence>
<dbReference type="RefSeq" id="WP_188338181.1">
    <property type="nucleotide sequence ID" value="NZ_CP061281.1"/>
</dbReference>
<name>A0A7H1B9T2_9ACTN</name>
<reference evidence="1 2" key="1">
    <citation type="submission" date="2020-09" db="EMBL/GenBank/DDBJ databases">
        <title>A novel species.</title>
        <authorList>
            <person name="Gao J."/>
        </authorList>
    </citation>
    <scope>NUCLEOTIDE SEQUENCE [LARGE SCALE GENOMIC DNA]</scope>
    <source>
        <strain evidence="1 2">CRXT-Y-14</strain>
    </source>
</reference>